<protein>
    <submittedName>
        <fullName evidence="1">Uncharacterized protein</fullName>
    </submittedName>
</protein>
<dbReference type="AlphaFoldDB" id="A0A212EQH5"/>
<keyword evidence="2" id="KW-1185">Reference proteome</keyword>
<dbReference type="KEGG" id="dpl:KGM_203303"/>
<name>A0A212EQH5_DANPL</name>
<dbReference type="InParanoid" id="A0A212EQH5"/>
<proteinExistence type="predicted"/>
<gene>
    <name evidence="1" type="ORF">KGM_203303</name>
</gene>
<organism evidence="1 2">
    <name type="scientific">Danaus plexippus plexippus</name>
    <dbReference type="NCBI Taxonomy" id="278856"/>
    <lineage>
        <taxon>Eukaryota</taxon>
        <taxon>Metazoa</taxon>
        <taxon>Ecdysozoa</taxon>
        <taxon>Arthropoda</taxon>
        <taxon>Hexapoda</taxon>
        <taxon>Insecta</taxon>
        <taxon>Pterygota</taxon>
        <taxon>Neoptera</taxon>
        <taxon>Endopterygota</taxon>
        <taxon>Lepidoptera</taxon>
        <taxon>Glossata</taxon>
        <taxon>Ditrysia</taxon>
        <taxon>Papilionoidea</taxon>
        <taxon>Nymphalidae</taxon>
        <taxon>Danainae</taxon>
        <taxon>Danaini</taxon>
        <taxon>Danaina</taxon>
        <taxon>Danaus</taxon>
        <taxon>Danaus</taxon>
    </lineage>
</organism>
<reference evidence="1 2" key="1">
    <citation type="journal article" date="2011" name="Cell">
        <title>The monarch butterfly genome yields insights into long-distance migration.</title>
        <authorList>
            <person name="Zhan S."/>
            <person name="Merlin C."/>
            <person name="Boore J.L."/>
            <person name="Reppert S.M."/>
        </authorList>
    </citation>
    <scope>NUCLEOTIDE SEQUENCE [LARGE SCALE GENOMIC DNA]</scope>
    <source>
        <strain evidence="1">F-2</strain>
    </source>
</reference>
<accession>A0A212EQH5</accession>
<dbReference type="Proteomes" id="UP000007151">
    <property type="component" value="Unassembled WGS sequence"/>
</dbReference>
<dbReference type="EMBL" id="AGBW02013269">
    <property type="protein sequence ID" value="OWR43750.1"/>
    <property type="molecule type" value="Genomic_DNA"/>
</dbReference>
<sequence length="97" mass="11144">MGPKASRDIKHNDRNRSIAVQALTKHTCNRKTLSGDEDECSSCKSSEDACPECERSFVWAGSVRALRDSHVRLVLRQLRQLQDIEKLNRALRREHVE</sequence>
<comment type="caution">
    <text evidence="1">The sequence shown here is derived from an EMBL/GenBank/DDBJ whole genome shotgun (WGS) entry which is preliminary data.</text>
</comment>
<evidence type="ECO:0000313" key="1">
    <source>
        <dbReference type="EMBL" id="OWR43750.1"/>
    </source>
</evidence>
<evidence type="ECO:0000313" key="2">
    <source>
        <dbReference type="Proteomes" id="UP000007151"/>
    </source>
</evidence>